<dbReference type="EMBL" id="OUNR01000001">
    <property type="protein sequence ID" value="SPP64014.1"/>
    <property type="molecule type" value="Genomic_DNA"/>
</dbReference>
<evidence type="ECO:0000313" key="2">
    <source>
        <dbReference type="Proteomes" id="UP000248168"/>
    </source>
</evidence>
<accession>A0A330L2Z7</accession>
<dbReference type="AlphaFoldDB" id="A0A330L2Z7"/>
<name>A0A330L2Z7_9BACT</name>
<sequence length="65" mass="7650">MPTRPYILWRNEYYCAIGSVVNKTFPEREEFLLIGSMEGKYLLCQRLEPWVRGQFTPCVQGEASF</sequence>
<protein>
    <submittedName>
        <fullName evidence="1">Uncharacterized protein</fullName>
    </submittedName>
</protein>
<evidence type="ECO:0000313" key="1">
    <source>
        <dbReference type="EMBL" id="SPP64014.1"/>
    </source>
</evidence>
<organism evidence="1 2">
    <name type="scientific">Nitrospira lenta</name>
    <dbReference type="NCBI Taxonomy" id="1436998"/>
    <lineage>
        <taxon>Bacteria</taxon>
        <taxon>Pseudomonadati</taxon>
        <taxon>Nitrospirota</taxon>
        <taxon>Nitrospiria</taxon>
        <taxon>Nitrospirales</taxon>
        <taxon>Nitrospiraceae</taxon>
        <taxon>Nitrospira</taxon>
    </lineage>
</organism>
<dbReference type="InParanoid" id="A0A330L2Z7"/>
<proteinExistence type="predicted"/>
<reference evidence="2" key="1">
    <citation type="submission" date="2018-04" db="EMBL/GenBank/DDBJ databases">
        <authorList>
            <person name="Lucker S."/>
            <person name="Sakoula D."/>
        </authorList>
    </citation>
    <scope>NUCLEOTIDE SEQUENCE [LARGE SCALE GENOMIC DNA]</scope>
</reference>
<dbReference type="Proteomes" id="UP000248168">
    <property type="component" value="Unassembled WGS sequence"/>
</dbReference>
<gene>
    <name evidence="1" type="ORF">NITLEN_11100</name>
</gene>
<keyword evidence="2" id="KW-1185">Reference proteome</keyword>